<reference evidence="3" key="1">
    <citation type="journal article" date="2017" name="Front. Plant Sci.">
        <title>Climate Clever Clovers: New Paradigm to Reduce the Environmental Footprint of Ruminants by Breeding Low Methanogenic Forages Utilizing Haplotype Variation.</title>
        <authorList>
            <person name="Kaur P."/>
            <person name="Appels R."/>
            <person name="Bayer P.E."/>
            <person name="Keeble-Gagnere G."/>
            <person name="Wang J."/>
            <person name="Hirakawa H."/>
            <person name="Shirasawa K."/>
            <person name="Vercoe P."/>
            <person name="Stefanova K."/>
            <person name="Durmic Z."/>
            <person name="Nichols P."/>
            <person name="Revell C."/>
            <person name="Isobe S.N."/>
            <person name="Edwards D."/>
            <person name="Erskine W."/>
        </authorList>
    </citation>
    <scope>NUCLEOTIDE SEQUENCE [LARGE SCALE GENOMIC DNA]</scope>
    <source>
        <strain evidence="3">cv. Daliak</strain>
    </source>
</reference>
<dbReference type="SUPFAM" id="SSF53098">
    <property type="entry name" value="Ribonuclease H-like"/>
    <property type="match status" value="1"/>
</dbReference>
<sequence>MKCRGWAAASHCLWSWRNKEEHEDPFQRPTNPMVVIADKLKQYHHPDMQHHVLYNIRTSGCGGAIRDSNGVQKGGFAKKLGVCSAYVAELWDVLEGLRYARRLGFTKIELNVDSKVVTHVLYKNEIGNPLGGTLVSHIRRLLDLDWEVVINHSYREVNKCANVHQYRMFSMKILTSY</sequence>
<dbReference type="PANTHER" id="PTHR47723:SF13">
    <property type="entry name" value="PUTATIVE-RELATED"/>
    <property type="match status" value="1"/>
</dbReference>
<evidence type="ECO:0000313" key="3">
    <source>
        <dbReference type="Proteomes" id="UP000242715"/>
    </source>
</evidence>
<dbReference type="Pfam" id="PF13456">
    <property type="entry name" value="RVT_3"/>
    <property type="match status" value="1"/>
</dbReference>
<dbReference type="Proteomes" id="UP000242715">
    <property type="component" value="Unassembled WGS sequence"/>
</dbReference>
<protein>
    <recommendedName>
        <fullName evidence="1">RNase H type-1 domain-containing protein</fullName>
    </recommendedName>
</protein>
<dbReference type="EMBL" id="DF973486">
    <property type="protein sequence ID" value="GAU32220.1"/>
    <property type="molecule type" value="Genomic_DNA"/>
</dbReference>
<dbReference type="PANTHER" id="PTHR47723">
    <property type="entry name" value="OS05G0353850 PROTEIN"/>
    <property type="match status" value="1"/>
</dbReference>
<dbReference type="InterPro" id="IPR012337">
    <property type="entry name" value="RNaseH-like_sf"/>
</dbReference>
<organism evidence="2 3">
    <name type="scientific">Trifolium subterraneum</name>
    <name type="common">Subterranean clover</name>
    <dbReference type="NCBI Taxonomy" id="3900"/>
    <lineage>
        <taxon>Eukaryota</taxon>
        <taxon>Viridiplantae</taxon>
        <taxon>Streptophyta</taxon>
        <taxon>Embryophyta</taxon>
        <taxon>Tracheophyta</taxon>
        <taxon>Spermatophyta</taxon>
        <taxon>Magnoliopsida</taxon>
        <taxon>eudicotyledons</taxon>
        <taxon>Gunneridae</taxon>
        <taxon>Pentapetalae</taxon>
        <taxon>rosids</taxon>
        <taxon>fabids</taxon>
        <taxon>Fabales</taxon>
        <taxon>Fabaceae</taxon>
        <taxon>Papilionoideae</taxon>
        <taxon>50 kb inversion clade</taxon>
        <taxon>NPAAA clade</taxon>
        <taxon>Hologalegina</taxon>
        <taxon>IRL clade</taxon>
        <taxon>Trifolieae</taxon>
        <taxon>Trifolium</taxon>
    </lineage>
</organism>
<dbReference type="InterPro" id="IPR044730">
    <property type="entry name" value="RNase_H-like_dom_plant"/>
</dbReference>
<dbReference type="InterPro" id="IPR053151">
    <property type="entry name" value="RNase_H-like"/>
</dbReference>
<dbReference type="CDD" id="cd06222">
    <property type="entry name" value="RNase_H_like"/>
    <property type="match status" value="1"/>
</dbReference>
<dbReference type="GO" id="GO:0004523">
    <property type="term" value="F:RNA-DNA hybrid ribonuclease activity"/>
    <property type="evidence" value="ECO:0007669"/>
    <property type="project" value="InterPro"/>
</dbReference>
<accession>A0A2Z6N7N8</accession>
<dbReference type="InterPro" id="IPR036397">
    <property type="entry name" value="RNaseH_sf"/>
</dbReference>
<proteinExistence type="predicted"/>
<dbReference type="InterPro" id="IPR002156">
    <property type="entry name" value="RNaseH_domain"/>
</dbReference>
<feature type="domain" description="RNase H type-1" evidence="1">
    <location>
        <begin position="55"/>
        <end position="162"/>
    </location>
</feature>
<evidence type="ECO:0000313" key="2">
    <source>
        <dbReference type="EMBL" id="GAU32220.1"/>
    </source>
</evidence>
<name>A0A2Z6N7N8_TRISU</name>
<dbReference type="AlphaFoldDB" id="A0A2Z6N7N8"/>
<gene>
    <name evidence="2" type="ORF">TSUD_278000</name>
</gene>
<dbReference type="GO" id="GO:0003676">
    <property type="term" value="F:nucleic acid binding"/>
    <property type="evidence" value="ECO:0007669"/>
    <property type="project" value="InterPro"/>
</dbReference>
<evidence type="ECO:0000259" key="1">
    <source>
        <dbReference type="Pfam" id="PF13456"/>
    </source>
</evidence>
<dbReference type="OrthoDB" id="1436613at2759"/>
<keyword evidence="3" id="KW-1185">Reference proteome</keyword>
<dbReference type="Gene3D" id="3.30.420.10">
    <property type="entry name" value="Ribonuclease H-like superfamily/Ribonuclease H"/>
    <property type="match status" value="1"/>
</dbReference>